<dbReference type="InterPro" id="IPR038740">
    <property type="entry name" value="BioF2-like_GNAT_dom"/>
</dbReference>
<evidence type="ECO:0000259" key="1">
    <source>
        <dbReference type="Pfam" id="PF13480"/>
    </source>
</evidence>
<proteinExistence type="predicted"/>
<dbReference type="GO" id="GO:0016740">
    <property type="term" value="F:transferase activity"/>
    <property type="evidence" value="ECO:0007669"/>
    <property type="project" value="UniProtKB-KW"/>
</dbReference>
<gene>
    <name evidence="2" type="ORF">S2091_4362</name>
</gene>
<dbReference type="EMBL" id="PUGF01000032">
    <property type="protein sequence ID" value="PRC90961.1"/>
    <property type="molecule type" value="Genomic_DNA"/>
</dbReference>
<feature type="domain" description="BioF2-like acetyltransferase" evidence="1">
    <location>
        <begin position="178"/>
        <end position="321"/>
    </location>
</feature>
<keyword evidence="3" id="KW-1185">Reference proteome</keyword>
<dbReference type="OrthoDB" id="8911731at2"/>
<reference evidence="2 3" key="1">
    <citation type="submission" date="2018-02" db="EMBL/GenBank/DDBJ databases">
        <title>Solimicrobium silvestre gen. nov., sp. nov., isolated from alpine forest soil.</title>
        <authorList>
            <person name="Margesin R."/>
            <person name="Albuquerque L."/>
            <person name="Zhang D.-C."/>
            <person name="Froufe H.J.C."/>
            <person name="Severino R."/>
            <person name="Roxo I."/>
            <person name="Egas C."/>
            <person name="Da Costa M.S."/>
        </authorList>
    </citation>
    <scope>NUCLEOTIDE SEQUENCE [LARGE SCALE GENOMIC DNA]</scope>
    <source>
        <strain evidence="2 3">S20-91</strain>
    </source>
</reference>
<keyword evidence="2" id="KW-0808">Transferase</keyword>
<dbReference type="AlphaFoldDB" id="A0A2S9GTD0"/>
<dbReference type="SUPFAM" id="SSF55729">
    <property type="entry name" value="Acyl-CoA N-acyltransferases (Nat)"/>
    <property type="match status" value="1"/>
</dbReference>
<name>A0A2S9GTD0_9BURK</name>
<comment type="caution">
    <text evidence="2">The sequence shown here is derived from an EMBL/GenBank/DDBJ whole genome shotgun (WGS) entry which is preliminary data.</text>
</comment>
<organism evidence="2 3">
    <name type="scientific">Solimicrobium silvestre</name>
    <dbReference type="NCBI Taxonomy" id="2099400"/>
    <lineage>
        <taxon>Bacteria</taxon>
        <taxon>Pseudomonadati</taxon>
        <taxon>Pseudomonadota</taxon>
        <taxon>Betaproteobacteria</taxon>
        <taxon>Burkholderiales</taxon>
        <taxon>Oxalobacteraceae</taxon>
        <taxon>Solimicrobium</taxon>
    </lineage>
</organism>
<evidence type="ECO:0000313" key="2">
    <source>
        <dbReference type="EMBL" id="PRC90961.1"/>
    </source>
</evidence>
<evidence type="ECO:0000313" key="3">
    <source>
        <dbReference type="Proteomes" id="UP000237839"/>
    </source>
</evidence>
<dbReference type="InterPro" id="IPR016181">
    <property type="entry name" value="Acyl_CoA_acyltransferase"/>
</dbReference>
<dbReference type="Proteomes" id="UP000237839">
    <property type="component" value="Unassembled WGS sequence"/>
</dbReference>
<dbReference type="Pfam" id="PF13480">
    <property type="entry name" value="Acetyltransf_6"/>
    <property type="match status" value="1"/>
</dbReference>
<dbReference type="RefSeq" id="WP_105534088.1">
    <property type="nucleotide sequence ID" value="NZ_PUGF01000032.1"/>
</dbReference>
<sequence length="360" mass="40423">MLSSGLNSGLKDGLNSGLNSGLSSRVVTPADLTELEITAWNALSANIAHLSSPFLSFQYTSAVAESGVNVKVCVISQDGQLRGFLPYQFQNRTSEWLKSAEPVGRQMTDYFGLIASEDLRITPATLLSLANLNQITFSHLDESQLAYGLTGELPRPGLRIPCDKIFNGNEVDCPISQKHMREMTRREKHLKEDFGPLEFTFDLIENRTEHLHNLIRQKRAQYKRTNVPDVLAQAWKIDLLERLLFTKSSSCRGVLSHLQAGDQWVASHFGIMGNGVLQYWLPVYNPEMAKYGPGRLLLDNICKATTLHNIHTIDRGEGVTPSKKEILSDEHYFYRGVWHNNSLPTLVARGFQSVLWRLGI</sequence>
<protein>
    <submittedName>
        <fullName evidence="2">Acetyltransferase (GNAT) domain</fullName>
    </submittedName>
</protein>
<accession>A0A2S9GTD0</accession>